<dbReference type="RefSeq" id="XP_009528457.1">
    <property type="nucleotide sequence ID" value="XM_009530162.1"/>
</dbReference>
<evidence type="ECO:0000313" key="2">
    <source>
        <dbReference type="EMBL" id="EGZ14756.1"/>
    </source>
</evidence>
<dbReference type="GeneID" id="20646588"/>
<evidence type="ECO:0000313" key="1">
    <source>
        <dbReference type="EMBL" id="EGZ14708.1"/>
    </source>
</evidence>
<sequence>MSSSKPYISPKDLQWIWNKRKKAEVEPYDNWIMDHIVANKGTLNYCVRWDSKKTQPTIQATDLEWLDDSLGKIYIGDLVDKGSPQCHDNRYRSVDGSPGGWSVYSSCDGKPFDISLWATQNLGGGWGIYNFQQVDLDDMVAHLDTDELTIVSHDMGHGFGLPDFYEEPQPLNFKLCLMDALSTPTIKDTDGWMVRRVLGNKKPNYHL</sequence>
<dbReference type="PANTHER" id="PTHR35606">
    <property type="entry name" value="CELLULOSE-BINDING FAMILY II PROTEIN"/>
    <property type="match status" value="1"/>
</dbReference>
<accession>G4ZNM7</accession>
<organism evidence="3">
    <name type="scientific">Phytophthora sojae (strain P6497)</name>
    <name type="common">Soybean stem and root rot agent</name>
    <name type="synonym">Phytophthora megasperma f. sp. glycines</name>
    <dbReference type="NCBI Taxonomy" id="1094619"/>
    <lineage>
        <taxon>Eukaryota</taxon>
        <taxon>Sar</taxon>
        <taxon>Stramenopiles</taxon>
        <taxon>Oomycota</taxon>
        <taxon>Peronosporomycetes</taxon>
        <taxon>Peronosporales</taxon>
        <taxon>Peronosporaceae</taxon>
        <taxon>Phytophthora</taxon>
    </lineage>
</organism>
<dbReference type="GeneID" id="20646601"/>
<reference evidence="2" key="2">
    <citation type="submission" date="2011-09" db="EMBL/GenBank/DDBJ databases">
        <authorList>
            <consortium name="US DOE Joint Genome Institute (JGI-PGF)"/>
            <person name="Aerts A."/>
            <person name="Grimwood J."/>
            <person name="Schmutz J."/>
            <person name="Lucas S."/>
            <person name="Hammon N."/>
            <person name="Glavina del Rio T."/>
            <person name="Dalin E."/>
            <person name="Tice H."/>
            <person name="Pitluck S."/>
            <person name="Dehal P."/>
            <person name="Chapman J."/>
            <person name="Putman N.H."/>
            <person name="Salamov A.A."/>
            <person name="Terry A."/>
            <person name="Rokhsar D.S."/>
            <person name="Boore J.L."/>
            <person name="Tripathy S."/>
            <person name="Tyler B.M."/>
            <person name="Grigoriev I.V."/>
        </authorList>
    </citation>
    <scope>NUCLEOTIDE SEQUENCE</scope>
    <source>
        <strain evidence="2">P6497</strain>
    </source>
</reference>
<dbReference type="AlphaFoldDB" id="G4ZNM7"/>
<dbReference type="EMBL" id="JH159155">
    <property type="protein sequence ID" value="EGZ14756.1"/>
    <property type="molecule type" value="Genomic_DNA"/>
</dbReference>
<dbReference type="PANTHER" id="PTHR35606:SF4">
    <property type="entry name" value="CELLULOSE-BINDING FAMILY II PROTEIN"/>
    <property type="match status" value="1"/>
</dbReference>
<name>G4ZNM7_PHYSP</name>
<dbReference type="KEGG" id="psoj:PHYSODRAFT_333047"/>
<keyword evidence="3" id="KW-1185">Reference proteome</keyword>
<evidence type="ECO:0000313" key="3">
    <source>
        <dbReference type="Proteomes" id="UP000002640"/>
    </source>
</evidence>
<dbReference type="RefSeq" id="XP_009528505.1">
    <property type="nucleotide sequence ID" value="XM_009530210.1"/>
</dbReference>
<dbReference type="Proteomes" id="UP000002640">
    <property type="component" value="Unassembled WGS sequence"/>
</dbReference>
<proteinExistence type="predicted"/>
<gene>
    <name evidence="1" type="ORF">PHYSODRAFT_333047</name>
    <name evidence="2" type="ORF">PHYSODRAFT_333091</name>
</gene>
<dbReference type="KEGG" id="psoj:PHYSODRAFT_333091"/>
<dbReference type="EMBL" id="JH159155">
    <property type="protein sequence ID" value="EGZ14708.1"/>
    <property type="molecule type" value="Genomic_DNA"/>
</dbReference>
<dbReference type="InParanoid" id="G4ZNM7"/>
<reference evidence="2 3" key="1">
    <citation type="journal article" date="2006" name="Science">
        <title>Phytophthora genome sequences uncover evolutionary origins and mechanisms of pathogenesis.</title>
        <authorList>
            <person name="Tyler B.M."/>
            <person name="Tripathy S."/>
            <person name="Zhang X."/>
            <person name="Dehal P."/>
            <person name="Jiang R.H."/>
            <person name="Aerts A."/>
            <person name="Arredondo F.D."/>
            <person name="Baxter L."/>
            <person name="Bensasson D."/>
            <person name="Beynon J.L."/>
            <person name="Chapman J."/>
            <person name="Damasceno C.M."/>
            <person name="Dorrance A.E."/>
            <person name="Dou D."/>
            <person name="Dickerman A.W."/>
            <person name="Dubchak I.L."/>
            <person name="Garbelotto M."/>
            <person name="Gijzen M."/>
            <person name="Gordon S.G."/>
            <person name="Govers F."/>
            <person name="Grunwald N.J."/>
            <person name="Huang W."/>
            <person name="Ivors K.L."/>
            <person name="Jones R.W."/>
            <person name="Kamoun S."/>
            <person name="Krampis K."/>
            <person name="Lamour K.H."/>
            <person name="Lee M.K."/>
            <person name="McDonald W.H."/>
            <person name="Medina M."/>
            <person name="Meijer H.J."/>
            <person name="Nordberg E.K."/>
            <person name="Maclean D.J."/>
            <person name="Ospina-Giraldo M.D."/>
            <person name="Morris P.F."/>
            <person name="Phuntumart V."/>
            <person name="Putnam N.H."/>
            <person name="Rash S."/>
            <person name="Rose J.K."/>
            <person name="Sakihama Y."/>
            <person name="Salamov A.A."/>
            <person name="Savidor A."/>
            <person name="Scheuring C.F."/>
            <person name="Smith B.M."/>
            <person name="Sobral B.W."/>
            <person name="Terry A."/>
            <person name="Torto-Alalibo T.A."/>
            <person name="Win J."/>
            <person name="Xu Z."/>
            <person name="Zhang H."/>
            <person name="Grigoriev I.V."/>
            <person name="Rokhsar D.S."/>
            <person name="Boore J.L."/>
        </authorList>
    </citation>
    <scope>NUCLEOTIDE SEQUENCE [LARGE SCALE GENOMIC DNA]</scope>
    <source>
        <strain evidence="2 3">P6497</strain>
    </source>
</reference>
<protein>
    <recommendedName>
        <fullName evidence="4">Neutral zinc metallopeptidase, Zn-binding site</fullName>
    </recommendedName>
</protein>
<evidence type="ECO:0008006" key="4">
    <source>
        <dbReference type="Google" id="ProtNLM"/>
    </source>
</evidence>